<dbReference type="SMART" id="SM00581">
    <property type="entry name" value="PSP"/>
    <property type="match status" value="1"/>
</dbReference>
<dbReference type="GO" id="GO:0071013">
    <property type="term" value="C:catalytic step 2 spliceosome"/>
    <property type="evidence" value="ECO:0007669"/>
    <property type="project" value="TreeGrafter"/>
</dbReference>
<dbReference type="Pfam" id="PF04046">
    <property type="entry name" value="PSP"/>
    <property type="match status" value="1"/>
</dbReference>
<evidence type="ECO:0000259" key="9">
    <source>
        <dbReference type="PROSITE" id="PS50158"/>
    </source>
</evidence>
<evidence type="ECO:0000256" key="2">
    <source>
        <dbReference type="ARBA" id="ARBA00007497"/>
    </source>
</evidence>
<dbReference type="InterPro" id="IPR001878">
    <property type="entry name" value="Znf_CCHC"/>
</dbReference>
<evidence type="ECO:0000256" key="7">
    <source>
        <dbReference type="PROSITE-ProRule" id="PRU00047"/>
    </source>
</evidence>
<dbReference type="PROSITE" id="PS50158">
    <property type="entry name" value="ZF_CCHC"/>
    <property type="match status" value="1"/>
</dbReference>
<name>A0A8J5FVL9_ZINOF</name>
<feature type="compositionally biased region" description="Basic and acidic residues" evidence="8">
    <location>
        <begin position="373"/>
        <end position="383"/>
    </location>
</feature>
<sequence length="544" mass="61093">MDPDDFIGFESSSANNSNGDLGGLESKNFEIDSHSRLSYTKKDHFYSENGGNSVGEDARVLDMELKDGIYTQTPVLYERAVLFGSSALEQAEQDTVAVRDAMLTCGASNSLLIGESLVAITGVKRARSCDVEKQPSVQVVFSSLTRDSKRKLVELMQQWSRWQAHNQFSSSRPGDESLEDGEETYFPALHVGTEKSNTVTFWMDSQARREVDKDKASLEADVPFYDRGCTLGSNSVDGSGDREGIAILEASRCFNCGSYSHSLKECSKPRDNEAINNARKMHNSSRRNPTDRARVRYYQKTHGKFDDLCAGVLGSATRECLGIGENDPPPWLHRMREIGYPPGYLDEDADVDQPSGITIFANETNQEFEDGELPERSDPEPPRKKMSVAFPGINAPVPDNADSRRWGIPFTGSGSNSSRSHVHQSNHSSDHHRGNHIQDNGTPERDRRLSSSYPGYSPRYHPYNHNLSSRSPNFGRSLFEQGWGHPCPSPRSPYPYTPALLSPRDHYHYQSYDHRSSEGSFRWEPDSSSFNRYDYHSHNHHNCK</sequence>
<keyword evidence="4 7" id="KW-0863">Zinc-finger</keyword>
<dbReference type="GO" id="GO:0008270">
    <property type="term" value="F:zinc ion binding"/>
    <property type="evidence" value="ECO:0007669"/>
    <property type="project" value="UniProtKB-KW"/>
</dbReference>
<evidence type="ECO:0000313" key="11">
    <source>
        <dbReference type="Proteomes" id="UP000734854"/>
    </source>
</evidence>
<evidence type="ECO:0000313" key="10">
    <source>
        <dbReference type="EMBL" id="KAG6491306.1"/>
    </source>
</evidence>
<evidence type="ECO:0000256" key="1">
    <source>
        <dbReference type="ARBA" id="ARBA00004642"/>
    </source>
</evidence>
<dbReference type="GO" id="GO:0005654">
    <property type="term" value="C:nucleoplasm"/>
    <property type="evidence" value="ECO:0007669"/>
    <property type="project" value="UniProtKB-SubCell"/>
</dbReference>
<comment type="similarity">
    <text evidence="2">Belongs to the ZCCHC8 family.</text>
</comment>
<feature type="region of interest" description="Disordered" evidence="8">
    <location>
        <begin position="1"/>
        <end position="23"/>
    </location>
</feature>
<dbReference type="AlphaFoldDB" id="A0A8J5FVL9"/>
<feature type="region of interest" description="Disordered" evidence="8">
    <location>
        <begin position="362"/>
        <end position="468"/>
    </location>
</feature>
<keyword evidence="11" id="KW-1185">Reference proteome</keyword>
<dbReference type="PANTHER" id="PTHR13316:SF0">
    <property type="entry name" value="ZINC FINGER CCHC DOMAIN-CONTAINING PROTEIN 8"/>
    <property type="match status" value="1"/>
</dbReference>
<dbReference type="InterPro" id="IPR006568">
    <property type="entry name" value="PSP_pro-rich"/>
</dbReference>
<evidence type="ECO:0000256" key="6">
    <source>
        <dbReference type="ARBA" id="ARBA00023242"/>
    </source>
</evidence>
<evidence type="ECO:0000256" key="8">
    <source>
        <dbReference type="SAM" id="MobiDB-lite"/>
    </source>
</evidence>
<organism evidence="10 11">
    <name type="scientific">Zingiber officinale</name>
    <name type="common">Ginger</name>
    <name type="synonym">Amomum zingiber</name>
    <dbReference type="NCBI Taxonomy" id="94328"/>
    <lineage>
        <taxon>Eukaryota</taxon>
        <taxon>Viridiplantae</taxon>
        <taxon>Streptophyta</taxon>
        <taxon>Embryophyta</taxon>
        <taxon>Tracheophyta</taxon>
        <taxon>Spermatophyta</taxon>
        <taxon>Magnoliopsida</taxon>
        <taxon>Liliopsida</taxon>
        <taxon>Zingiberales</taxon>
        <taxon>Zingiberaceae</taxon>
        <taxon>Zingiber</taxon>
    </lineage>
</organism>
<protein>
    <recommendedName>
        <fullName evidence="9">CCHC-type domain-containing protein</fullName>
    </recommendedName>
</protein>
<feature type="compositionally biased region" description="Polar residues" evidence="8">
    <location>
        <begin position="10"/>
        <end position="19"/>
    </location>
</feature>
<reference evidence="10 11" key="1">
    <citation type="submission" date="2020-08" db="EMBL/GenBank/DDBJ databases">
        <title>Plant Genome Project.</title>
        <authorList>
            <person name="Zhang R.-G."/>
        </authorList>
    </citation>
    <scope>NUCLEOTIDE SEQUENCE [LARGE SCALE GENOMIC DNA]</scope>
    <source>
        <tissue evidence="10">Rhizome</tissue>
    </source>
</reference>
<evidence type="ECO:0000256" key="5">
    <source>
        <dbReference type="ARBA" id="ARBA00022833"/>
    </source>
</evidence>
<evidence type="ECO:0000256" key="4">
    <source>
        <dbReference type="ARBA" id="ARBA00022771"/>
    </source>
</evidence>
<dbReference type="InterPro" id="IPR052115">
    <property type="entry name" value="NEXT_complex_subunit_ZCCHC8"/>
</dbReference>
<keyword evidence="6" id="KW-0539">Nucleus</keyword>
<feature type="compositionally biased region" description="Polar residues" evidence="8">
    <location>
        <begin position="412"/>
        <end position="427"/>
    </location>
</feature>
<dbReference type="GO" id="GO:0003723">
    <property type="term" value="F:RNA binding"/>
    <property type="evidence" value="ECO:0007669"/>
    <property type="project" value="TreeGrafter"/>
</dbReference>
<dbReference type="PANTHER" id="PTHR13316">
    <property type="entry name" value="ZINC FINGER, CCHC DOMAIN CONTAINING 8"/>
    <property type="match status" value="1"/>
</dbReference>
<dbReference type="Proteomes" id="UP000734854">
    <property type="component" value="Unassembled WGS sequence"/>
</dbReference>
<proteinExistence type="inferred from homology"/>
<evidence type="ECO:0000256" key="3">
    <source>
        <dbReference type="ARBA" id="ARBA00022723"/>
    </source>
</evidence>
<keyword evidence="3" id="KW-0479">Metal-binding</keyword>
<feature type="domain" description="CCHC-type" evidence="9">
    <location>
        <begin position="252"/>
        <end position="268"/>
    </location>
</feature>
<comment type="caution">
    <text evidence="10">The sequence shown here is derived from an EMBL/GenBank/DDBJ whole genome shotgun (WGS) entry which is preliminary data.</text>
</comment>
<keyword evidence="5" id="KW-0862">Zinc</keyword>
<comment type="subcellular location">
    <subcellularLocation>
        <location evidence="1">Nucleus</location>
        <location evidence="1">Nucleoplasm</location>
    </subcellularLocation>
</comment>
<accession>A0A8J5FVL9</accession>
<gene>
    <name evidence="10" type="ORF">ZIOFF_052644</name>
</gene>
<dbReference type="EMBL" id="JACMSC010000014">
    <property type="protein sequence ID" value="KAG6491306.1"/>
    <property type="molecule type" value="Genomic_DNA"/>
</dbReference>